<evidence type="ECO:0000313" key="1">
    <source>
        <dbReference type="EMBL" id="CAK5090109.1"/>
    </source>
</evidence>
<evidence type="ECO:0000313" key="2">
    <source>
        <dbReference type="Proteomes" id="UP001497535"/>
    </source>
</evidence>
<proteinExistence type="predicted"/>
<name>A0ACB1AF07_MELEN</name>
<accession>A0ACB1AF07</accession>
<comment type="caution">
    <text evidence="1">The sequence shown here is derived from an EMBL/GenBank/DDBJ whole genome shotgun (WGS) entry which is preliminary data.</text>
</comment>
<gene>
    <name evidence="1" type="ORF">MENTE1834_LOCUS37877</name>
</gene>
<keyword evidence="2" id="KW-1185">Reference proteome</keyword>
<protein>
    <submittedName>
        <fullName evidence="1">Uncharacterized protein</fullName>
    </submittedName>
</protein>
<sequence length="492" mass="56356">MSQLRFFLSTEFNILFDKEGNSLGSLLDEDIGFVNIKNMENVLKERLKKLSNYIIKKEGKQGNLFLNLLYETAVLDINTQYGKPLAVLGTPAKQFNPSAQTFLQSVANKHYNGDYQQAHDSLLQSYLEQIKQHFGDENPYFAYTRYKGDNAVEYIKAETLAQLQVEGKAFGIRNLGEELKEIGGIPIQTSFGRNDVGIPFDLFFCAGGANDQIRNQFLEQAKQLTESKNYGVVIFNKKDRSIKVFEDSAAFYRDRMSLMRKHLIKQNIDELIWQADFLSDRLKSKLANLTKMILQDDYIVVRLFESNPTLHIASITPRALVKFIDAFNEERKSRANELHQDEYNLFLQLISMEDLERWHELTEMKNKNEHILKQYDDFHEELQKKWAKALFSYTFSTRHPEKLGQVVIEGDESVASTSYRGKEIVHEPEQVLYFDPHSANTSTFWVAIYGIENPVKQINGTHGSAIIAAIGDANTSAHFMTASGVSTGKFLF</sequence>
<dbReference type="Proteomes" id="UP001497535">
    <property type="component" value="Unassembled WGS sequence"/>
</dbReference>
<dbReference type="EMBL" id="CAVMJV010000080">
    <property type="protein sequence ID" value="CAK5090109.1"/>
    <property type="molecule type" value="Genomic_DNA"/>
</dbReference>
<organism evidence="1 2">
    <name type="scientific">Meloidogyne enterolobii</name>
    <name type="common">Root-knot nematode worm</name>
    <name type="synonym">Meloidogyne mayaguensis</name>
    <dbReference type="NCBI Taxonomy" id="390850"/>
    <lineage>
        <taxon>Eukaryota</taxon>
        <taxon>Metazoa</taxon>
        <taxon>Ecdysozoa</taxon>
        <taxon>Nematoda</taxon>
        <taxon>Chromadorea</taxon>
        <taxon>Rhabditida</taxon>
        <taxon>Tylenchina</taxon>
        <taxon>Tylenchomorpha</taxon>
        <taxon>Tylenchoidea</taxon>
        <taxon>Meloidogynidae</taxon>
        <taxon>Meloidogyninae</taxon>
        <taxon>Meloidogyne</taxon>
    </lineage>
</organism>
<reference evidence="1" key="1">
    <citation type="submission" date="2023-11" db="EMBL/GenBank/DDBJ databases">
        <authorList>
            <person name="Poullet M."/>
        </authorList>
    </citation>
    <scope>NUCLEOTIDE SEQUENCE</scope>
    <source>
        <strain evidence="1">E1834</strain>
    </source>
</reference>